<sequence length="258" mass="27162">MLRLLFIGDVVGERAVEAVAGLLPGLREELRLDGVVVNGENAAGGAGITPELAERLLSAADFITLGDHAFDREEAAPYLEQEGRIIRPANLPEGLPGQGWGSFEAGGARVGVVCVQGRLFMREVCSPFEAADRALEGLRGADVVLFDLHAEATSEKQALGWHLDGRAAAALGTHTHVPTADLRLLPGGTAYVSDVGMAGSPDGIIGMDREGFMEVFFRRRRAPVHPAAGPVRVDAVLVEADPESGGAAGAERIFREVP</sequence>
<dbReference type="AlphaFoldDB" id="A0A510HPY8"/>
<dbReference type="PIRSF" id="PIRSF004789">
    <property type="entry name" value="DR1281"/>
    <property type="match status" value="1"/>
</dbReference>
<evidence type="ECO:0000313" key="3">
    <source>
        <dbReference type="EMBL" id="BBL81053.1"/>
    </source>
</evidence>
<dbReference type="GO" id="GO:0046872">
    <property type="term" value="F:metal ion binding"/>
    <property type="evidence" value="ECO:0007669"/>
    <property type="project" value="UniProtKB-KW"/>
</dbReference>
<dbReference type="OrthoDB" id="9782710at2"/>
<feature type="binding site" evidence="2">
    <location>
        <position position="176"/>
    </location>
    <ligand>
        <name>Fe cation</name>
        <dbReference type="ChEBI" id="CHEBI:24875"/>
        <label>1</label>
    </ligand>
</feature>
<feature type="binding site" evidence="2">
    <location>
        <position position="40"/>
    </location>
    <ligand>
        <name>Fe cation</name>
        <dbReference type="ChEBI" id="CHEBI:24875"/>
        <label>1</label>
    </ligand>
</feature>
<dbReference type="SUPFAM" id="SSF56300">
    <property type="entry name" value="Metallo-dependent phosphatases"/>
    <property type="match status" value="1"/>
</dbReference>
<protein>
    <submittedName>
        <fullName evidence="3">Metallophosphoesterase</fullName>
    </submittedName>
</protein>
<dbReference type="Pfam" id="PF13277">
    <property type="entry name" value="YmdB"/>
    <property type="match status" value="1"/>
</dbReference>
<dbReference type="Gene3D" id="3.60.21.10">
    <property type="match status" value="1"/>
</dbReference>
<evidence type="ECO:0000256" key="2">
    <source>
        <dbReference type="PIRSR" id="PIRSR004789-51"/>
    </source>
</evidence>
<proteinExistence type="predicted"/>
<feature type="binding site" evidence="2">
    <location>
        <position position="67"/>
    </location>
    <ligand>
        <name>Fe cation</name>
        <dbReference type="ChEBI" id="CHEBI:24875"/>
        <label>2</label>
    </ligand>
</feature>
<name>A0A510HPY8_9ACTN</name>
<dbReference type="PANTHER" id="PTHR36303:SF1">
    <property type="entry name" value="2',3'-CYCLIC-NUCLEOTIDE 2'-PHOSPHODIESTERASE"/>
    <property type="match status" value="1"/>
</dbReference>
<dbReference type="InterPro" id="IPR029052">
    <property type="entry name" value="Metallo-depent_PP-like"/>
</dbReference>
<dbReference type="PANTHER" id="PTHR36303">
    <property type="entry name" value="2',3'-CYCLIC-NUCLEOTIDE 2'-PHOSPHODIESTERASE"/>
    <property type="match status" value="1"/>
</dbReference>
<feature type="binding site" evidence="2">
    <location>
        <position position="9"/>
    </location>
    <ligand>
        <name>Fe cation</name>
        <dbReference type="ChEBI" id="CHEBI:24875"/>
        <label>1</label>
    </ligand>
</feature>
<accession>A0A510HPY8</accession>
<dbReference type="EMBL" id="AP019791">
    <property type="protein sequence ID" value="BBL81053.1"/>
    <property type="molecule type" value="Genomic_DNA"/>
</dbReference>
<evidence type="ECO:0000313" key="4">
    <source>
        <dbReference type="Proteomes" id="UP000318065"/>
    </source>
</evidence>
<keyword evidence="4" id="KW-1185">Reference proteome</keyword>
<keyword evidence="2" id="KW-0479">Metal-binding</keyword>
<feature type="binding site" evidence="2">
    <location>
        <position position="41"/>
    </location>
    <ligand>
        <name>Fe cation</name>
        <dbReference type="ChEBI" id="CHEBI:24875"/>
        <label>1</label>
    </ligand>
</feature>
<feature type="binding site" evidence="2">
    <location>
        <position position="174"/>
    </location>
    <ligand>
        <name>Fe cation</name>
        <dbReference type="ChEBI" id="CHEBI:24875"/>
        <label>2</label>
    </ligand>
</feature>
<gene>
    <name evidence="3" type="ORF">RxyAA322_29070</name>
</gene>
<evidence type="ECO:0000256" key="1">
    <source>
        <dbReference type="PIRSR" id="PIRSR004789-50"/>
    </source>
</evidence>
<reference evidence="3" key="1">
    <citation type="journal article" date="2019" name="Microbiol. Resour. Announc.">
        <title>Complete Genome Sequence of Rubrobacter xylanophilus Strain AA3-22, Isolated from Arima Onsen in Japan.</title>
        <authorList>
            <person name="Tomariguchi N."/>
            <person name="Miyazaki K."/>
        </authorList>
    </citation>
    <scope>NUCLEOTIDE SEQUENCE [LARGE SCALE GENOMIC DNA]</scope>
    <source>
        <strain evidence="3">AA3-22</strain>
    </source>
</reference>
<organism evidence="3 4">
    <name type="scientific">Rubrobacter xylanophilus</name>
    <dbReference type="NCBI Taxonomy" id="49319"/>
    <lineage>
        <taxon>Bacteria</taxon>
        <taxon>Bacillati</taxon>
        <taxon>Actinomycetota</taxon>
        <taxon>Rubrobacteria</taxon>
        <taxon>Rubrobacterales</taxon>
        <taxon>Rubrobacteraceae</taxon>
        <taxon>Rubrobacter</taxon>
    </lineage>
</organism>
<dbReference type="GO" id="GO:0004113">
    <property type="term" value="F:2',3'-cyclic-nucleotide 3'-phosphodiesterase activity"/>
    <property type="evidence" value="ECO:0007669"/>
    <property type="project" value="TreeGrafter"/>
</dbReference>
<feature type="active site" description="Proton donor" evidence="1">
    <location>
        <position position="68"/>
    </location>
</feature>
<feature type="binding site" evidence="2">
    <location>
        <position position="149"/>
    </location>
    <ligand>
        <name>Fe cation</name>
        <dbReference type="ChEBI" id="CHEBI:24875"/>
        <label>2</label>
    </ligand>
</feature>
<dbReference type="Proteomes" id="UP000318065">
    <property type="component" value="Chromosome"/>
</dbReference>
<feature type="binding site" evidence="2">
    <location>
        <position position="40"/>
    </location>
    <ligand>
        <name>Fe cation</name>
        <dbReference type="ChEBI" id="CHEBI:24875"/>
        <label>2</label>
    </ligand>
</feature>
<dbReference type="InterPro" id="IPR005235">
    <property type="entry name" value="YmdB-like"/>
</dbReference>